<evidence type="ECO:0000313" key="6">
    <source>
        <dbReference type="EMBL" id="PZF84695.1"/>
    </source>
</evidence>
<organism evidence="6 7">
    <name type="scientific">Jiangella anatolica</name>
    <dbReference type="NCBI Taxonomy" id="2670374"/>
    <lineage>
        <taxon>Bacteria</taxon>
        <taxon>Bacillati</taxon>
        <taxon>Actinomycetota</taxon>
        <taxon>Actinomycetes</taxon>
        <taxon>Jiangellales</taxon>
        <taxon>Jiangellaceae</taxon>
        <taxon>Jiangella</taxon>
    </lineage>
</organism>
<dbReference type="PANTHER" id="PTHR30146:SF109">
    <property type="entry name" value="HTH-TYPE TRANSCRIPTIONAL REGULATOR GALS"/>
    <property type="match status" value="1"/>
</dbReference>
<dbReference type="Gene3D" id="1.10.260.40">
    <property type="entry name" value="lambda repressor-like DNA-binding domains"/>
    <property type="match status" value="1"/>
</dbReference>
<keyword evidence="2" id="KW-0238">DNA-binding</keyword>
<proteinExistence type="predicted"/>
<protein>
    <submittedName>
        <fullName evidence="6">LacI family transcriptional regulator</fullName>
    </submittedName>
</protein>
<dbReference type="PANTHER" id="PTHR30146">
    <property type="entry name" value="LACI-RELATED TRANSCRIPTIONAL REPRESSOR"/>
    <property type="match status" value="1"/>
</dbReference>
<dbReference type="EMBL" id="POTW01000013">
    <property type="protein sequence ID" value="PZF84695.1"/>
    <property type="molecule type" value="Genomic_DNA"/>
</dbReference>
<evidence type="ECO:0000256" key="2">
    <source>
        <dbReference type="ARBA" id="ARBA00023125"/>
    </source>
</evidence>
<keyword evidence="7" id="KW-1185">Reference proteome</keyword>
<dbReference type="Proteomes" id="UP000248764">
    <property type="component" value="Unassembled WGS sequence"/>
</dbReference>
<feature type="domain" description="HTH lacI-type" evidence="5">
    <location>
        <begin position="25"/>
        <end position="80"/>
    </location>
</feature>
<evidence type="ECO:0000256" key="1">
    <source>
        <dbReference type="ARBA" id="ARBA00023015"/>
    </source>
</evidence>
<feature type="compositionally biased region" description="Basic and acidic residues" evidence="4">
    <location>
        <begin position="7"/>
        <end position="21"/>
    </location>
</feature>
<evidence type="ECO:0000256" key="4">
    <source>
        <dbReference type="SAM" id="MobiDB-lite"/>
    </source>
</evidence>
<keyword evidence="1" id="KW-0805">Transcription regulation</keyword>
<feature type="region of interest" description="Disordered" evidence="4">
    <location>
        <begin position="1"/>
        <end position="27"/>
    </location>
</feature>
<gene>
    <name evidence="6" type="ORF">C1I92_07460</name>
</gene>
<dbReference type="Gene3D" id="3.40.50.2300">
    <property type="match status" value="2"/>
</dbReference>
<dbReference type="SMART" id="SM00354">
    <property type="entry name" value="HTH_LACI"/>
    <property type="match status" value="1"/>
</dbReference>
<dbReference type="InterPro" id="IPR028082">
    <property type="entry name" value="Peripla_BP_I"/>
</dbReference>
<dbReference type="CDD" id="cd01392">
    <property type="entry name" value="HTH_LacI"/>
    <property type="match status" value="1"/>
</dbReference>
<dbReference type="InterPro" id="IPR010982">
    <property type="entry name" value="Lambda_DNA-bd_dom_sf"/>
</dbReference>
<dbReference type="SUPFAM" id="SSF53822">
    <property type="entry name" value="Periplasmic binding protein-like I"/>
    <property type="match status" value="1"/>
</dbReference>
<evidence type="ECO:0000259" key="5">
    <source>
        <dbReference type="PROSITE" id="PS50932"/>
    </source>
</evidence>
<dbReference type="GO" id="GO:0000976">
    <property type="term" value="F:transcription cis-regulatory region binding"/>
    <property type="evidence" value="ECO:0007669"/>
    <property type="project" value="TreeGrafter"/>
</dbReference>
<dbReference type="Pfam" id="PF00356">
    <property type="entry name" value="LacI"/>
    <property type="match status" value="1"/>
</dbReference>
<evidence type="ECO:0000256" key="3">
    <source>
        <dbReference type="ARBA" id="ARBA00023163"/>
    </source>
</evidence>
<accession>A0A2W2BC70</accession>
<dbReference type="AlphaFoldDB" id="A0A2W2BC70"/>
<dbReference type="InterPro" id="IPR000843">
    <property type="entry name" value="HTH_LacI"/>
</dbReference>
<keyword evidence="3" id="KW-0804">Transcription</keyword>
<evidence type="ECO:0000313" key="7">
    <source>
        <dbReference type="Proteomes" id="UP000248764"/>
    </source>
</evidence>
<comment type="caution">
    <text evidence="6">The sequence shown here is derived from an EMBL/GenBank/DDBJ whole genome shotgun (WGS) entry which is preliminary data.</text>
</comment>
<dbReference type="GO" id="GO:0003700">
    <property type="term" value="F:DNA-binding transcription factor activity"/>
    <property type="evidence" value="ECO:0007669"/>
    <property type="project" value="TreeGrafter"/>
</dbReference>
<name>A0A2W2BC70_9ACTN</name>
<reference evidence="6 7" key="1">
    <citation type="submission" date="2018-01" db="EMBL/GenBank/DDBJ databases">
        <title>Draft genome sequence of Jiangella sp. GTF31.</title>
        <authorList>
            <person name="Sahin N."/>
            <person name="Ay H."/>
            <person name="Saygin H."/>
        </authorList>
    </citation>
    <scope>NUCLEOTIDE SEQUENCE [LARGE SCALE GENOMIC DNA]</scope>
    <source>
        <strain evidence="6 7">GTF31</strain>
    </source>
</reference>
<dbReference type="CDD" id="cd06267">
    <property type="entry name" value="PBP1_LacI_sugar_binding-like"/>
    <property type="match status" value="1"/>
</dbReference>
<dbReference type="InterPro" id="IPR046335">
    <property type="entry name" value="LacI/GalR-like_sensor"/>
</dbReference>
<dbReference type="PROSITE" id="PS50932">
    <property type="entry name" value="HTH_LACI_2"/>
    <property type="match status" value="1"/>
</dbReference>
<dbReference type="Pfam" id="PF13377">
    <property type="entry name" value="Peripla_BP_3"/>
    <property type="match status" value="1"/>
</dbReference>
<dbReference type="SUPFAM" id="SSF47413">
    <property type="entry name" value="lambda repressor-like DNA-binding domains"/>
    <property type="match status" value="1"/>
</dbReference>
<sequence length="350" mass="36714">MVLLYSSHDERRRGSMNDTQRRRAPTRTDVARLAGVSTAVVSYVTNDGPRPVAAATREKVLAAMRELDYRPNAVARALRLQRAQAVGLVVPDVSNTYFGALARELSNQAFTAGYALLLGDSDDDPDREQAQIESLVSHQIDGLIIVSLAPDSVAEVNGTPTVYLNQRSQPGQLSLIVDNEGGARLAVAHLAGHGLRRIAHLGGREGAPGADERRAGWAAELAATGLEAEPALIVQAEYSRIAGHEAAVELLTRTPRPDAVFVASDVQALGLLAAARELGISVPHDLAVVSFDGTDDAVFSDPPLTAVEQPIPAIAEAALQAVLGQATPAAAGLVPVRLVVRASCGCPPGH</sequence>